<accession>A0A9P6E1J5</accession>
<gene>
    <name evidence="2" type="ORF">BS47DRAFT_1070990</name>
</gene>
<proteinExistence type="predicted"/>
<name>A0A9P6E1J5_9AGAM</name>
<evidence type="ECO:0000313" key="3">
    <source>
        <dbReference type="Proteomes" id="UP000886523"/>
    </source>
</evidence>
<comment type="caution">
    <text evidence="2">The sequence shown here is derived from an EMBL/GenBank/DDBJ whole genome shotgun (WGS) entry which is preliminary data.</text>
</comment>
<dbReference type="AlphaFoldDB" id="A0A9P6E1J5"/>
<sequence>MVRRFNCTPIRAAHLSLSRQSSGRRSGRERQNLFWKKKELNQKRASIKEQIDALAEEWRKLQGLSTTTQIPIETQPMLASSGVSDAPPADEAAVPVMNAVDGSPRPSTPVAVISQIKDVEEVEGMLRPRSPALSDKYQIRQGVEPPSHSPFSIHSDPEPVMDPPNHRVLRQKPLSVSSAMTSKQISVESPPPRAFIPGSPKSSPEIEKLNSRASDRRPRPGRSATTPEMTAQGSTSTRTSERRLLRTTPIYVQDDDDDVGEAAATSSKQQGGREVETRENDIIIPETEDETEGVDYDIVPPYKANKVFSSAFRRASNVRPSASSFSGDKVHITSVSGKQDLPAKKTAIEGPSARLRG</sequence>
<evidence type="ECO:0000256" key="1">
    <source>
        <dbReference type="SAM" id="MobiDB-lite"/>
    </source>
</evidence>
<feature type="compositionally biased region" description="Acidic residues" evidence="1">
    <location>
        <begin position="286"/>
        <end position="295"/>
    </location>
</feature>
<protein>
    <submittedName>
        <fullName evidence="2">Uncharacterized protein</fullName>
    </submittedName>
</protein>
<feature type="compositionally biased region" description="Basic and acidic residues" evidence="1">
    <location>
        <begin position="271"/>
        <end position="281"/>
    </location>
</feature>
<feature type="compositionally biased region" description="Polar residues" evidence="1">
    <location>
        <begin position="223"/>
        <end position="233"/>
    </location>
</feature>
<evidence type="ECO:0000313" key="2">
    <source>
        <dbReference type="EMBL" id="KAF9519609.1"/>
    </source>
</evidence>
<dbReference type="EMBL" id="MU128916">
    <property type="protein sequence ID" value="KAF9519609.1"/>
    <property type="molecule type" value="Genomic_DNA"/>
</dbReference>
<feature type="compositionally biased region" description="Polar residues" evidence="1">
    <location>
        <begin position="174"/>
        <end position="187"/>
    </location>
</feature>
<dbReference type="Proteomes" id="UP000886523">
    <property type="component" value="Unassembled WGS sequence"/>
</dbReference>
<keyword evidence="3" id="KW-1185">Reference proteome</keyword>
<feature type="compositionally biased region" description="Basic and acidic residues" evidence="1">
    <location>
        <begin position="204"/>
        <end position="218"/>
    </location>
</feature>
<feature type="region of interest" description="Disordered" evidence="1">
    <location>
        <begin position="336"/>
        <end position="357"/>
    </location>
</feature>
<organism evidence="2 3">
    <name type="scientific">Hydnum rufescens UP504</name>
    <dbReference type="NCBI Taxonomy" id="1448309"/>
    <lineage>
        <taxon>Eukaryota</taxon>
        <taxon>Fungi</taxon>
        <taxon>Dikarya</taxon>
        <taxon>Basidiomycota</taxon>
        <taxon>Agaricomycotina</taxon>
        <taxon>Agaricomycetes</taxon>
        <taxon>Cantharellales</taxon>
        <taxon>Hydnaceae</taxon>
        <taxon>Hydnum</taxon>
    </lineage>
</organism>
<reference evidence="2" key="1">
    <citation type="journal article" date="2020" name="Nat. Commun.">
        <title>Large-scale genome sequencing of mycorrhizal fungi provides insights into the early evolution of symbiotic traits.</title>
        <authorList>
            <person name="Miyauchi S."/>
            <person name="Kiss E."/>
            <person name="Kuo A."/>
            <person name="Drula E."/>
            <person name="Kohler A."/>
            <person name="Sanchez-Garcia M."/>
            <person name="Morin E."/>
            <person name="Andreopoulos B."/>
            <person name="Barry K.W."/>
            <person name="Bonito G."/>
            <person name="Buee M."/>
            <person name="Carver A."/>
            <person name="Chen C."/>
            <person name="Cichocki N."/>
            <person name="Clum A."/>
            <person name="Culley D."/>
            <person name="Crous P.W."/>
            <person name="Fauchery L."/>
            <person name="Girlanda M."/>
            <person name="Hayes R.D."/>
            <person name="Keri Z."/>
            <person name="LaButti K."/>
            <person name="Lipzen A."/>
            <person name="Lombard V."/>
            <person name="Magnuson J."/>
            <person name="Maillard F."/>
            <person name="Murat C."/>
            <person name="Nolan M."/>
            <person name="Ohm R.A."/>
            <person name="Pangilinan J."/>
            <person name="Pereira M.F."/>
            <person name="Perotto S."/>
            <person name="Peter M."/>
            <person name="Pfister S."/>
            <person name="Riley R."/>
            <person name="Sitrit Y."/>
            <person name="Stielow J.B."/>
            <person name="Szollosi G."/>
            <person name="Zifcakova L."/>
            <person name="Stursova M."/>
            <person name="Spatafora J.W."/>
            <person name="Tedersoo L."/>
            <person name="Vaario L.M."/>
            <person name="Yamada A."/>
            <person name="Yan M."/>
            <person name="Wang P."/>
            <person name="Xu J."/>
            <person name="Bruns T."/>
            <person name="Baldrian P."/>
            <person name="Vilgalys R."/>
            <person name="Dunand C."/>
            <person name="Henrissat B."/>
            <person name="Grigoriev I.V."/>
            <person name="Hibbett D."/>
            <person name="Nagy L.G."/>
            <person name="Martin F.M."/>
        </authorList>
    </citation>
    <scope>NUCLEOTIDE SEQUENCE</scope>
    <source>
        <strain evidence="2">UP504</strain>
    </source>
</reference>
<feature type="region of interest" description="Disordered" evidence="1">
    <location>
        <begin position="126"/>
        <end position="295"/>
    </location>
</feature>